<evidence type="ECO:0000256" key="1">
    <source>
        <dbReference type="SAM" id="MobiDB-lite"/>
    </source>
</evidence>
<keyword evidence="2" id="KW-0472">Membrane</keyword>
<evidence type="ECO:0000259" key="4">
    <source>
        <dbReference type="Pfam" id="PF25550"/>
    </source>
</evidence>
<dbReference type="SUPFAM" id="SSF53448">
    <property type="entry name" value="Nucleotide-diphospho-sugar transferases"/>
    <property type="match status" value="1"/>
</dbReference>
<feature type="domain" description="DUF7928" evidence="4">
    <location>
        <begin position="1"/>
        <end position="147"/>
    </location>
</feature>
<keyword evidence="2" id="KW-1133">Transmembrane helix</keyword>
<feature type="transmembrane region" description="Helical" evidence="2">
    <location>
        <begin position="711"/>
        <end position="732"/>
    </location>
</feature>
<keyword evidence="2" id="KW-0812">Transmembrane</keyword>
<evidence type="ECO:0000256" key="2">
    <source>
        <dbReference type="SAM" id="Phobius"/>
    </source>
</evidence>
<dbReference type="PANTHER" id="PTHR35408">
    <property type="entry name" value="CHROMOSOME 15, WHOLE GENOME SHOTGUN SEQUENCE"/>
    <property type="match status" value="1"/>
</dbReference>
<dbReference type="Gene3D" id="3.90.550.10">
    <property type="entry name" value="Spore Coat Polysaccharide Biosynthesis Protein SpsA, Chain A"/>
    <property type="match status" value="1"/>
</dbReference>
<feature type="transmembrane region" description="Helical" evidence="2">
    <location>
        <begin position="676"/>
        <end position="699"/>
    </location>
</feature>
<evidence type="ECO:0000259" key="3">
    <source>
        <dbReference type="Pfam" id="PF13632"/>
    </source>
</evidence>
<dbReference type="Proteomes" id="UP000323386">
    <property type="component" value="Unassembled WGS sequence"/>
</dbReference>
<evidence type="ECO:0000313" key="5">
    <source>
        <dbReference type="EMBL" id="SPO34618.1"/>
    </source>
</evidence>
<organism evidence="5 6">
    <name type="scientific">Pseudozyma flocculosa</name>
    <dbReference type="NCBI Taxonomy" id="84751"/>
    <lineage>
        <taxon>Eukaryota</taxon>
        <taxon>Fungi</taxon>
        <taxon>Dikarya</taxon>
        <taxon>Basidiomycota</taxon>
        <taxon>Ustilaginomycotina</taxon>
        <taxon>Ustilaginomycetes</taxon>
        <taxon>Ustilaginales</taxon>
        <taxon>Ustilaginaceae</taxon>
        <taxon>Pseudozyma</taxon>
    </lineage>
</organism>
<evidence type="ECO:0000313" key="6">
    <source>
        <dbReference type="Proteomes" id="UP000323386"/>
    </source>
</evidence>
<name>A0A5C3EQZ1_9BASI</name>
<feature type="transmembrane region" description="Helical" evidence="2">
    <location>
        <begin position="753"/>
        <end position="775"/>
    </location>
</feature>
<dbReference type="AlphaFoldDB" id="A0A5C3EQZ1"/>
<dbReference type="Pfam" id="PF13632">
    <property type="entry name" value="Glyco_trans_2_3"/>
    <property type="match status" value="1"/>
</dbReference>
<dbReference type="InterPro" id="IPR001173">
    <property type="entry name" value="Glyco_trans_2-like"/>
</dbReference>
<dbReference type="Pfam" id="PF25550">
    <property type="entry name" value="DUF7928"/>
    <property type="match status" value="1"/>
</dbReference>
<feature type="domain" description="Glycosyltransferase 2-like" evidence="3">
    <location>
        <begin position="484"/>
        <end position="696"/>
    </location>
</feature>
<dbReference type="OrthoDB" id="38531at2759"/>
<feature type="compositionally biased region" description="Polar residues" evidence="1">
    <location>
        <begin position="188"/>
        <end position="200"/>
    </location>
</feature>
<feature type="transmembrane region" description="Helical" evidence="2">
    <location>
        <begin position="839"/>
        <end position="859"/>
    </location>
</feature>
<feature type="region of interest" description="Disordered" evidence="1">
    <location>
        <begin position="188"/>
        <end position="229"/>
    </location>
</feature>
<dbReference type="InterPro" id="IPR029044">
    <property type="entry name" value="Nucleotide-diphossugar_trans"/>
</dbReference>
<feature type="transmembrane region" description="Helical" evidence="2">
    <location>
        <begin position="278"/>
        <end position="307"/>
    </location>
</feature>
<proteinExistence type="predicted"/>
<gene>
    <name evidence="5" type="ORF">PSFLO_00089</name>
</gene>
<feature type="compositionally biased region" description="Low complexity" evidence="1">
    <location>
        <begin position="208"/>
        <end position="224"/>
    </location>
</feature>
<keyword evidence="6" id="KW-1185">Reference proteome</keyword>
<dbReference type="InterPro" id="IPR057688">
    <property type="entry name" value="DUF7928"/>
</dbReference>
<feature type="transmembrane region" description="Helical" evidence="2">
    <location>
        <begin position="808"/>
        <end position="827"/>
    </location>
</feature>
<protein>
    <submittedName>
        <fullName evidence="5">Uncharacterized protein</fullName>
    </submittedName>
</protein>
<accession>A0A5C3EQZ1</accession>
<reference evidence="5 6" key="1">
    <citation type="submission" date="2018-03" db="EMBL/GenBank/DDBJ databases">
        <authorList>
            <person name="Guldener U."/>
        </authorList>
    </citation>
    <scope>NUCLEOTIDE SEQUENCE [LARGE SCALE GENOMIC DNA]</scope>
    <source>
        <strain evidence="5 6">DAOM196992</strain>
    </source>
</reference>
<dbReference type="EMBL" id="OOIP01000001">
    <property type="protein sequence ID" value="SPO34618.1"/>
    <property type="molecule type" value="Genomic_DNA"/>
</dbReference>
<sequence>MTAHLYKVAKSKNWFSENPAVASGVALRLAKGQYTLCPAADARLEAFYRSVAILNVEVAIKLTSPVVSAITSRLVPGTYQVPLTSSQHVQVVETMADLAGARKAQNACFIRTDNSLVAWCDHIDQLESSAQRLEDKMIAFVWSSATSGRPQGGKPRDSSFLEWSMQQRGQSMSQLNHASGTSTPIRAASVTHSSPFSDTNAVRPAGDATPGAASVATTATTGVADPEKGQAVSYQERSTNLQAPLQHGLSVALDIALCFLLLRQLFQESLLDGNWMRMLIGIAVIPMFPVILFFCGNIFTVILQLIGPVRQLSQNSRYYSGVAPERMTGRLPHITIQMPVYKESLDGVLIPTIESLKKAISTYELQGGTASIVVSEDGMQLISKEDQEVRREYYERQNIGWVSRPGHGVDGYIRKGRFKKASNLNFTCRVSLKVEEMMREQRPADLSQWTEADEEHLYQTCLPLAATEIHPLAQAEGNVRIGDLILMIDSDTRVPEDCFLDAASEMSQCPDVGVLQHCSGVMLVSDSYFERGIAFFTRLVNFSITYVVASGDVAPFMGHNAFLRWSAVQEASFVDAEDGIRKVWSESHVSEDFDMALRLLMKGYITRWATYSNNKFEEGVSLTCDDELNRWQKYAFGCSELVFNRLWEWPYKSPFTPLFRNFLWVKGIPIHYKFAACSYIFSYYAIAAALPLTAILYLVEGWFYPVLDPVFLTPFRIWLAVVFVFVIGGNVSQALCRYRSKQGGLLALAKEHIIWIPFMMTFFGGMSYHVLTALLSHPFGINMTWGATVKDLEDSNFFIEVPAIFRRFWKTLLLCTILLAGIVVLSLDNVVPLEWQIPSFFTIWPLILASSLHILYPIVLNPALLRFSF</sequence>
<dbReference type="PANTHER" id="PTHR35408:SF3">
    <property type="entry name" value="GLYCOSYLTRANSFERASE 2-LIKE DOMAIN-CONTAINING PROTEIN"/>
    <property type="match status" value="1"/>
</dbReference>